<keyword evidence="2" id="KW-1185">Reference proteome</keyword>
<dbReference type="InterPro" id="IPR029063">
    <property type="entry name" value="SAM-dependent_MTases_sf"/>
</dbReference>
<protein>
    <submittedName>
        <fullName evidence="1">Methyltransferase domain-containing protein</fullName>
    </submittedName>
</protein>
<dbReference type="RefSeq" id="WP_163084469.1">
    <property type="nucleotide sequence ID" value="NZ_JAAAWN010000006.1"/>
</dbReference>
<comment type="caution">
    <text evidence="1">The sequence shown here is derived from an EMBL/GenBank/DDBJ whole genome shotgun (WGS) entry which is preliminary data.</text>
</comment>
<sequence length="211" mass="24611">MNCPLCDYSNSPSLYHQDNRRRYHQCLRCQLVFVDPLYLPASNVEKAEYELHQNSSHDEGYIRFLDKLLSPLSLYFEPNMDVLDFGCGPGPVLGELMAKKGMNVKLYDPFFAHYPENLDQGYDIITCTEAIEHFHTPSIEWQCWLNILKPKGILGIMTKRVIDKQRFASWHYKNDPTHVSFFSEATFRYLALRDGFSVEFPTNDVVLMKKL</sequence>
<dbReference type="GO" id="GO:0032259">
    <property type="term" value="P:methylation"/>
    <property type="evidence" value="ECO:0007669"/>
    <property type="project" value="UniProtKB-KW"/>
</dbReference>
<reference evidence="1 2" key="1">
    <citation type="submission" date="2020-01" db="EMBL/GenBank/DDBJ databases">
        <authorList>
            <person name="Chen J."/>
            <person name="Zhu S."/>
            <person name="Yang J."/>
        </authorList>
    </citation>
    <scope>NUCLEOTIDE SEQUENCE [LARGE SCALE GENOMIC DNA]</scope>
    <source>
        <strain evidence="1 2">345S023</strain>
    </source>
</reference>
<keyword evidence="1" id="KW-0808">Transferase</keyword>
<keyword evidence="1" id="KW-0489">Methyltransferase</keyword>
<accession>A0A7X5LK69</accession>
<organism evidence="1 2">
    <name type="scientific">Alteromonas profundi</name>
    <dbReference type="NCBI Taxonomy" id="2696062"/>
    <lineage>
        <taxon>Bacteria</taxon>
        <taxon>Pseudomonadati</taxon>
        <taxon>Pseudomonadota</taxon>
        <taxon>Gammaproteobacteria</taxon>
        <taxon>Alteromonadales</taxon>
        <taxon>Alteromonadaceae</taxon>
        <taxon>Alteromonas/Salinimonas group</taxon>
        <taxon>Alteromonas</taxon>
    </lineage>
</organism>
<evidence type="ECO:0000313" key="2">
    <source>
        <dbReference type="Proteomes" id="UP000470213"/>
    </source>
</evidence>
<dbReference type="SUPFAM" id="SSF53335">
    <property type="entry name" value="S-adenosyl-L-methionine-dependent methyltransferases"/>
    <property type="match status" value="1"/>
</dbReference>
<dbReference type="AlphaFoldDB" id="A0A7X5LK69"/>
<proteinExistence type="predicted"/>
<dbReference type="GO" id="GO:0008168">
    <property type="term" value="F:methyltransferase activity"/>
    <property type="evidence" value="ECO:0007669"/>
    <property type="project" value="UniProtKB-KW"/>
</dbReference>
<evidence type="ECO:0000313" key="1">
    <source>
        <dbReference type="EMBL" id="NDV90890.1"/>
    </source>
</evidence>
<dbReference type="Gene3D" id="3.40.50.150">
    <property type="entry name" value="Vaccinia Virus protein VP39"/>
    <property type="match status" value="1"/>
</dbReference>
<dbReference type="Proteomes" id="UP000470213">
    <property type="component" value="Unassembled WGS sequence"/>
</dbReference>
<dbReference type="EMBL" id="JAAAWN010000006">
    <property type="protein sequence ID" value="NDV90890.1"/>
    <property type="molecule type" value="Genomic_DNA"/>
</dbReference>
<gene>
    <name evidence="1" type="ORF">GTH32_06710</name>
</gene>
<dbReference type="Pfam" id="PF13489">
    <property type="entry name" value="Methyltransf_23"/>
    <property type="match status" value="1"/>
</dbReference>
<name>A0A7X5LK69_9ALTE</name>